<dbReference type="Proteomes" id="UP000651156">
    <property type="component" value="Unassembled WGS sequence"/>
</dbReference>
<evidence type="ECO:0000313" key="4">
    <source>
        <dbReference type="Proteomes" id="UP000651156"/>
    </source>
</evidence>
<evidence type="ECO:0000313" key="3">
    <source>
        <dbReference type="EMBL" id="MBE9191021.1"/>
    </source>
</evidence>
<organism evidence="3 4">
    <name type="scientific">Gloeocapsopsis crepidinum LEGE 06123</name>
    <dbReference type="NCBI Taxonomy" id="588587"/>
    <lineage>
        <taxon>Bacteria</taxon>
        <taxon>Bacillati</taxon>
        <taxon>Cyanobacteriota</taxon>
        <taxon>Cyanophyceae</taxon>
        <taxon>Oscillatoriophycideae</taxon>
        <taxon>Chroococcales</taxon>
        <taxon>Chroococcaceae</taxon>
        <taxon>Gloeocapsopsis</taxon>
    </lineage>
</organism>
<dbReference type="SUPFAM" id="SSF55729">
    <property type="entry name" value="Acyl-CoA N-acyltransferases (Nat)"/>
    <property type="match status" value="1"/>
</dbReference>
<dbReference type="InterPro" id="IPR016181">
    <property type="entry name" value="Acyl_CoA_acyltransferase"/>
</dbReference>
<dbReference type="PANTHER" id="PTHR13947">
    <property type="entry name" value="GNAT FAMILY N-ACETYLTRANSFERASE"/>
    <property type="match status" value="1"/>
</dbReference>
<dbReference type="RefSeq" id="WP_193932184.1">
    <property type="nucleotide sequence ID" value="NZ_CAWPMZ010000051.1"/>
</dbReference>
<dbReference type="Gene3D" id="3.40.630.30">
    <property type="match status" value="1"/>
</dbReference>
<evidence type="ECO:0000259" key="2">
    <source>
        <dbReference type="PROSITE" id="PS51186"/>
    </source>
</evidence>
<name>A0ABR9URX0_9CHRO</name>
<dbReference type="Pfam" id="PF00583">
    <property type="entry name" value="Acetyltransf_1"/>
    <property type="match status" value="1"/>
</dbReference>
<dbReference type="EMBL" id="JADEWN010000025">
    <property type="protein sequence ID" value="MBE9191021.1"/>
    <property type="molecule type" value="Genomic_DNA"/>
</dbReference>
<evidence type="ECO:0000256" key="1">
    <source>
        <dbReference type="ARBA" id="ARBA00022679"/>
    </source>
</evidence>
<proteinExistence type="predicted"/>
<keyword evidence="4" id="KW-1185">Reference proteome</keyword>
<gene>
    <name evidence="3" type="ORF">IQ230_11785</name>
</gene>
<sequence length="162" mass="18344">MRSLPCKIRVATPQEDSIIAEHFFLLWQDIISADSVKSDWREITLEFIESVRQELSYQAFVAEVDSKVVGSVGCQLFAGLYPNVLTEQYRKSGYIWGVYVEPAYRRQGIAKKLTLEALNYLKSLGCTRAVLHASPLGQLVYSSLGFTQSNEMCFDLGNRNLH</sequence>
<reference evidence="3 4" key="1">
    <citation type="submission" date="2020-10" db="EMBL/GenBank/DDBJ databases">
        <authorList>
            <person name="Castelo-Branco R."/>
            <person name="Eusebio N."/>
            <person name="Adriana R."/>
            <person name="Vieira A."/>
            <person name="Brugerolle De Fraissinette N."/>
            <person name="Rezende De Castro R."/>
            <person name="Schneider M.P."/>
            <person name="Vasconcelos V."/>
            <person name="Leao P.N."/>
        </authorList>
    </citation>
    <scope>NUCLEOTIDE SEQUENCE [LARGE SCALE GENOMIC DNA]</scope>
    <source>
        <strain evidence="3 4">LEGE 06123</strain>
    </source>
</reference>
<dbReference type="InterPro" id="IPR050769">
    <property type="entry name" value="NAT_camello-type"/>
</dbReference>
<dbReference type="PANTHER" id="PTHR13947:SF37">
    <property type="entry name" value="LD18367P"/>
    <property type="match status" value="1"/>
</dbReference>
<accession>A0ABR9URX0</accession>
<dbReference type="InterPro" id="IPR000182">
    <property type="entry name" value="GNAT_dom"/>
</dbReference>
<feature type="domain" description="N-acetyltransferase" evidence="2">
    <location>
        <begin position="6"/>
        <end position="162"/>
    </location>
</feature>
<dbReference type="CDD" id="cd04301">
    <property type="entry name" value="NAT_SF"/>
    <property type="match status" value="1"/>
</dbReference>
<dbReference type="PROSITE" id="PS51186">
    <property type="entry name" value="GNAT"/>
    <property type="match status" value="1"/>
</dbReference>
<keyword evidence="1" id="KW-0808">Transferase</keyword>
<protein>
    <submittedName>
        <fullName evidence="3">GNAT family N-acetyltransferase</fullName>
    </submittedName>
</protein>
<comment type="caution">
    <text evidence="3">The sequence shown here is derived from an EMBL/GenBank/DDBJ whole genome shotgun (WGS) entry which is preliminary data.</text>
</comment>